<evidence type="ECO:0000313" key="1">
    <source>
        <dbReference type="EMBL" id="VDD97008.1"/>
    </source>
</evidence>
<dbReference type="EMBL" id="UXUI01012643">
    <property type="protein sequence ID" value="VDD97008.1"/>
    <property type="molecule type" value="Genomic_DNA"/>
</dbReference>
<dbReference type="AlphaFoldDB" id="A0A0N4VNL3"/>
<proteinExistence type="predicted"/>
<name>A0A0N4VNL3_ENTVE</name>
<protein>
    <submittedName>
        <fullName evidence="3">Golgi SNAP receptor complex member 1</fullName>
    </submittedName>
</protein>
<dbReference type="GO" id="GO:2000009">
    <property type="term" value="P:negative regulation of protein localization to cell surface"/>
    <property type="evidence" value="ECO:0007669"/>
    <property type="project" value="TreeGrafter"/>
</dbReference>
<dbReference type="STRING" id="51028.A0A0N4VNL3"/>
<accession>A0A0N4VNL3</accession>
<dbReference type="OrthoDB" id="10063653at2759"/>
<dbReference type="GO" id="GO:0030140">
    <property type="term" value="C:trans-Golgi network transport vesicle"/>
    <property type="evidence" value="ECO:0007669"/>
    <property type="project" value="TreeGrafter"/>
</dbReference>
<reference evidence="3" key="1">
    <citation type="submission" date="2017-02" db="UniProtKB">
        <authorList>
            <consortium name="WormBaseParasite"/>
        </authorList>
    </citation>
    <scope>IDENTIFICATION</scope>
</reference>
<dbReference type="WBParaSite" id="EVEC_0001258101-mRNA-1">
    <property type="protein sequence ID" value="EVEC_0001258101-mRNA-1"/>
    <property type="gene ID" value="EVEC_0001258101"/>
</dbReference>
<organism evidence="3">
    <name type="scientific">Enterobius vermicularis</name>
    <name type="common">Human pinworm</name>
    <dbReference type="NCBI Taxonomy" id="51028"/>
    <lineage>
        <taxon>Eukaryota</taxon>
        <taxon>Metazoa</taxon>
        <taxon>Ecdysozoa</taxon>
        <taxon>Nematoda</taxon>
        <taxon>Chromadorea</taxon>
        <taxon>Rhabditida</taxon>
        <taxon>Spirurina</taxon>
        <taxon>Oxyuridomorpha</taxon>
        <taxon>Oxyuroidea</taxon>
        <taxon>Oxyuridae</taxon>
        <taxon>Enterobius</taxon>
    </lineage>
</organism>
<dbReference type="Proteomes" id="UP000274131">
    <property type="component" value="Unassembled WGS sequence"/>
</dbReference>
<gene>
    <name evidence="1" type="ORF">EVEC_LOCUS11759</name>
</gene>
<sequence length="132" mass="14701">MSASLGRPSGGPLINWLEALEKDFDKTFVDLDLLLGDIDSEQADLTFESRRKMAALSGVFAQLVHKAQTIFECNARQEADIAQLKLELYDSQASEIELQKVAQHLTLQVSSALHFNNFSLAITALPKRRKIV</sequence>
<reference evidence="1 2" key="2">
    <citation type="submission" date="2018-10" db="EMBL/GenBank/DDBJ databases">
        <authorList>
            <consortium name="Pathogen Informatics"/>
        </authorList>
    </citation>
    <scope>NUCLEOTIDE SEQUENCE [LARGE SCALE GENOMIC DNA]</scope>
</reference>
<keyword evidence="2" id="KW-1185">Reference proteome</keyword>
<dbReference type="InterPro" id="IPR038879">
    <property type="entry name" value="GOPC"/>
</dbReference>
<evidence type="ECO:0000313" key="2">
    <source>
        <dbReference type="Proteomes" id="UP000274131"/>
    </source>
</evidence>
<dbReference type="GO" id="GO:0005794">
    <property type="term" value="C:Golgi apparatus"/>
    <property type="evidence" value="ECO:0007669"/>
    <property type="project" value="InterPro"/>
</dbReference>
<dbReference type="GO" id="GO:0044325">
    <property type="term" value="F:transmembrane transporter binding"/>
    <property type="evidence" value="ECO:0007669"/>
    <property type="project" value="TreeGrafter"/>
</dbReference>
<dbReference type="PANTHER" id="PTHR16528:SF2">
    <property type="entry name" value="GOLGI-ASSOCIATED PDZ AND COILED-COIL MOTIF-CONTAINING PROTEIN"/>
    <property type="match status" value="1"/>
</dbReference>
<dbReference type="PANTHER" id="PTHR16528">
    <property type="entry name" value="GOLGI-ASSOCIATED PDZ AND COILED-COIL MOTIF-CONTAINING"/>
    <property type="match status" value="1"/>
</dbReference>
<dbReference type="GO" id="GO:0016020">
    <property type="term" value="C:membrane"/>
    <property type="evidence" value="ECO:0007669"/>
    <property type="project" value="TreeGrafter"/>
</dbReference>
<evidence type="ECO:0000313" key="3">
    <source>
        <dbReference type="WBParaSite" id="EVEC_0001258101-mRNA-1"/>
    </source>
</evidence>